<feature type="transmembrane region" description="Helical" evidence="6">
    <location>
        <begin position="127"/>
        <end position="152"/>
    </location>
</feature>
<evidence type="ECO:0000313" key="9">
    <source>
        <dbReference type="Proteomes" id="UP000218767"/>
    </source>
</evidence>
<accession>A0A2A4XAI5</accession>
<feature type="transmembrane region" description="Helical" evidence="6">
    <location>
        <begin position="77"/>
        <end position="97"/>
    </location>
</feature>
<feature type="transmembrane region" description="Helical" evidence="6">
    <location>
        <begin position="159"/>
        <end position="177"/>
    </location>
</feature>
<feature type="domain" description="VTT" evidence="7">
    <location>
        <begin position="59"/>
        <end position="179"/>
    </location>
</feature>
<feature type="transmembrane region" description="Helical" evidence="6">
    <location>
        <begin position="7"/>
        <end position="24"/>
    </location>
</feature>
<evidence type="ECO:0000256" key="5">
    <source>
        <dbReference type="ARBA" id="ARBA00023136"/>
    </source>
</evidence>
<evidence type="ECO:0000256" key="1">
    <source>
        <dbReference type="ARBA" id="ARBA00004651"/>
    </source>
</evidence>
<protein>
    <recommendedName>
        <fullName evidence="6">TVP38/TMEM64 family membrane protein</fullName>
    </recommendedName>
</protein>
<dbReference type="InterPro" id="IPR032816">
    <property type="entry name" value="VTT_dom"/>
</dbReference>
<reference evidence="9" key="1">
    <citation type="submission" date="2017-08" db="EMBL/GenBank/DDBJ databases">
        <title>A dynamic microbial community with high functional redundancy inhabits the cold, oxic subseafloor aquifer.</title>
        <authorList>
            <person name="Tully B.J."/>
            <person name="Wheat C.G."/>
            <person name="Glazer B.T."/>
            <person name="Huber J.A."/>
        </authorList>
    </citation>
    <scope>NUCLEOTIDE SEQUENCE [LARGE SCALE GENOMIC DNA]</scope>
</reference>
<comment type="subcellular location">
    <subcellularLocation>
        <location evidence="1 6">Cell membrane</location>
        <topology evidence="1 6">Multi-pass membrane protein</topology>
    </subcellularLocation>
</comment>
<sequence>MIKHLNTVWLVVVAVILGMIVINPEWLTRESISQLLNQMGSMALIIYVLMSLTRSILLIPCTPFVLAGAISFPQWPFLVFAISLAGVVVGAFLVYSFPSFGGYDRLLEEKYPEKIANLKAKMQHKNAFWFVVGWSFFPLVPTDAVCYVAGIAKMPLRKMLTALLLGELPLVAVYVFLGAEIGEWLRI</sequence>
<dbReference type="PANTHER" id="PTHR12677">
    <property type="entry name" value="GOLGI APPARATUS MEMBRANE PROTEIN TVP38-RELATED"/>
    <property type="match status" value="1"/>
</dbReference>
<dbReference type="InterPro" id="IPR015414">
    <property type="entry name" value="TMEM64"/>
</dbReference>
<keyword evidence="2 6" id="KW-1003">Cell membrane</keyword>
<dbReference type="Proteomes" id="UP000218767">
    <property type="component" value="Unassembled WGS sequence"/>
</dbReference>
<organism evidence="8 9">
    <name type="scientific">SAR86 cluster bacterium</name>
    <dbReference type="NCBI Taxonomy" id="2030880"/>
    <lineage>
        <taxon>Bacteria</taxon>
        <taxon>Pseudomonadati</taxon>
        <taxon>Pseudomonadota</taxon>
        <taxon>Gammaproteobacteria</taxon>
        <taxon>SAR86 cluster</taxon>
    </lineage>
</organism>
<dbReference type="Pfam" id="PF09335">
    <property type="entry name" value="VTT_dom"/>
    <property type="match status" value="1"/>
</dbReference>
<keyword evidence="4 6" id="KW-1133">Transmembrane helix</keyword>
<keyword evidence="5 6" id="KW-0472">Membrane</keyword>
<gene>
    <name evidence="8" type="ORF">COB20_04225</name>
</gene>
<comment type="caution">
    <text evidence="8">The sequence shown here is derived from an EMBL/GenBank/DDBJ whole genome shotgun (WGS) entry which is preliminary data.</text>
</comment>
<dbReference type="AlphaFoldDB" id="A0A2A4XAI5"/>
<feature type="transmembrane region" description="Helical" evidence="6">
    <location>
        <begin position="44"/>
        <end position="70"/>
    </location>
</feature>
<evidence type="ECO:0000256" key="6">
    <source>
        <dbReference type="RuleBase" id="RU366058"/>
    </source>
</evidence>
<comment type="similarity">
    <text evidence="6">Belongs to the TVP38/TMEM64 family.</text>
</comment>
<name>A0A2A4XAI5_9GAMM</name>
<dbReference type="EMBL" id="NVUL01000015">
    <property type="protein sequence ID" value="PCI79672.1"/>
    <property type="molecule type" value="Genomic_DNA"/>
</dbReference>
<dbReference type="PANTHER" id="PTHR12677:SF59">
    <property type="entry name" value="GOLGI APPARATUS MEMBRANE PROTEIN TVP38-RELATED"/>
    <property type="match status" value="1"/>
</dbReference>
<evidence type="ECO:0000256" key="2">
    <source>
        <dbReference type="ARBA" id="ARBA00022475"/>
    </source>
</evidence>
<evidence type="ECO:0000259" key="7">
    <source>
        <dbReference type="Pfam" id="PF09335"/>
    </source>
</evidence>
<evidence type="ECO:0000256" key="3">
    <source>
        <dbReference type="ARBA" id="ARBA00022692"/>
    </source>
</evidence>
<keyword evidence="3 6" id="KW-0812">Transmembrane</keyword>
<proteinExistence type="inferred from homology"/>
<evidence type="ECO:0000313" key="8">
    <source>
        <dbReference type="EMBL" id="PCI79672.1"/>
    </source>
</evidence>
<evidence type="ECO:0000256" key="4">
    <source>
        <dbReference type="ARBA" id="ARBA00022989"/>
    </source>
</evidence>
<dbReference type="GO" id="GO:0005886">
    <property type="term" value="C:plasma membrane"/>
    <property type="evidence" value="ECO:0007669"/>
    <property type="project" value="UniProtKB-SubCell"/>
</dbReference>